<name>A0ABV0IP15_9NEIS</name>
<proteinExistence type="predicted"/>
<feature type="signal peptide" evidence="2">
    <location>
        <begin position="1"/>
        <end position="19"/>
    </location>
</feature>
<comment type="caution">
    <text evidence="3">The sequence shown here is derived from an EMBL/GenBank/DDBJ whole genome shotgun (WGS) entry which is preliminary data.</text>
</comment>
<dbReference type="SUPFAM" id="SSF81901">
    <property type="entry name" value="HCP-like"/>
    <property type="match status" value="1"/>
</dbReference>
<evidence type="ECO:0000313" key="4">
    <source>
        <dbReference type="Proteomes" id="UP001462502"/>
    </source>
</evidence>
<dbReference type="EMBL" id="JBDXMI010000001">
    <property type="protein sequence ID" value="MEO9383032.1"/>
    <property type="molecule type" value="Genomic_DNA"/>
</dbReference>
<accession>A0ABV0IP15</accession>
<evidence type="ECO:0000256" key="1">
    <source>
        <dbReference type="SAM" id="MobiDB-lite"/>
    </source>
</evidence>
<feature type="region of interest" description="Disordered" evidence="1">
    <location>
        <begin position="31"/>
        <end position="91"/>
    </location>
</feature>
<dbReference type="Proteomes" id="UP001462502">
    <property type="component" value="Unassembled WGS sequence"/>
</dbReference>
<dbReference type="RefSeq" id="WP_347937555.1">
    <property type="nucleotide sequence ID" value="NZ_CP158160.1"/>
</dbReference>
<keyword evidence="2" id="KW-0732">Signal</keyword>
<evidence type="ECO:0000313" key="3">
    <source>
        <dbReference type="EMBL" id="MEO9383032.1"/>
    </source>
</evidence>
<sequence>MKRATALFAAAAGTAAAVAWLWLPARTAMTDGASEGTPSVAASAKGETRRGGPAGSGAKVSADGFSFAVGGDPSASSRQQDAASPREAPAELARKQQLRKLGYAIAARYYQMSLSDLRMAASRGDPQALTHLAERYLFQLDGKPKEPDYQPDFRYREEAREALLQAYARGNLHAAAIISESYLLEKKPEEAAAWNLVARRSGDALSADWLLKTKDYQALTEQQKAGAAQRADQLWQSLQQRKAAAR</sequence>
<organism evidence="3 4">
    <name type="scientific">Chromobacterium phragmitis</name>
    <dbReference type="NCBI Taxonomy" id="2202141"/>
    <lineage>
        <taxon>Bacteria</taxon>
        <taxon>Pseudomonadati</taxon>
        <taxon>Pseudomonadota</taxon>
        <taxon>Betaproteobacteria</taxon>
        <taxon>Neisseriales</taxon>
        <taxon>Chromobacteriaceae</taxon>
        <taxon>Chromobacterium</taxon>
    </lineage>
</organism>
<evidence type="ECO:0008006" key="5">
    <source>
        <dbReference type="Google" id="ProtNLM"/>
    </source>
</evidence>
<evidence type="ECO:0000256" key="2">
    <source>
        <dbReference type="SAM" id="SignalP"/>
    </source>
</evidence>
<feature type="chain" id="PRO_5045216536" description="Sel1 repeat family protein" evidence="2">
    <location>
        <begin position="20"/>
        <end position="246"/>
    </location>
</feature>
<keyword evidence="4" id="KW-1185">Reference proteome</keyword>
<gene>
    <name evidence="3" type="ORF">ABI908_02730</name>
</gene>
<protein>
    <recommendedName>
        <fullName evidence="5">Sel1 repeat family protein</fullName>
    </recommendedName>
</protein>
<reference evidence="3 4" key="1">
    <citation type="submission" date="2024-05" db="EMBL/GenBank/DDBJ databases">
        <authorList>
            <person name="De Oliveira J.P."/>
            <person name="Noriler S.A."/>
            <person name="De Oliveira A.G."/>
            <person name="Sipoli D.S."/>
        </authorList>
    </citation>
    <scope>NUCLEOTIDE SEQUENCE [LARGE SCALE GENOMIC DNA]</scope>
    <source>
        <strain evidence="3 4">LABIM192</strain>
    </source>
</reference>